<reference evidence="1" key="2">
    <citation type="journal article" date="2015" name="Data Brief">
        <title>Shoot transcriptome of the giant reed, Arundo donax.</title>
        <authorList>
            <person name="Barrero R.A."/>
            <person name="Guerrero F.D."/>
            <person name="Moolhuijzen P."/>
            <person name="Goolsby J.A."/>
            <person name="Tidwell J."/>
            <person name="Bellgard S.E."/>
            <person name="Bellgard M.I."/>
        </authorList>
    </citation>
    <scope>NUCLEOTIDE SEQUENCE</scope>
    <source>
        <tissue evidence="1">Shoot tissue taken approximately 20 cm above the soil surface</tissue>
    </source>
</reference>
<accession>A0A0A9BIQ3</accession>
<proteinExistence type="predicted"/>
<sequence length="69" mass="7928">MADRFLLEQRLSGSSPERLLFETSRFPSWECFPSSGGRAPESLLLNSRMSTRFSSNPMFSGIDPWNWLL</sequence>
<dbReference type="AlphaFoldDB" id="A0A0A9BIQ3"/>
<name>A0A0A9BIQ3_ARUDO</name>
<protein>
    <submittedName>
        <fullName evidence="1">Uncharacterized protein</fullName>
    </submittedName>
</protein>
<organism evidence="1">
    <name type="scientific">Arundo donax</name>
    <name type="common">Giant reed</name>
    <name type="synonym">Donax arundinaceus</name>
    <dbReference type="NCBI Taxonomy" id="35708"/>
    <lineage>
        <taxon>Eukaryota</taxon>
        <taxon>Viridiplantae</taxon>
        <taxon>Streptophyta</taxon>
        <taxon>Embryophyta</taxon>
        <taxon>Tracheophyta</taxon>
        <taxon>Spermatophyta</taxon>
        <taxon>Magnoliopsida</taxon>
        <taxon>Liliopsida</taxon>
        <taxon>Poales</taxon>
        <taxon>Poaceae</taxon>
        <taxon>PACMAD clade</taxon>
        <taxon>Arundinoideae</taxon>
        <taxon>Arundineae</taxon>
        <taxon>Arundo</taxon>
    </lineage>
</organism>
<reference evidence="1" key="1">
    <citation type="submission" date="2014-09" db="EMBL/GenBank/DDBJ databases">
        <authorList>
            <person name="Magalhaes I.L.F."/>
            <person name="Oliveira U."/>
            <person name="Santos F.R."/>
            <person name="Vidigal T.H.D.A."/>
            <person name="Brescovit A.D."/>
            <person name="Santos A.J."/>
        </authorList>
    </citation>
    <scope>NUCLEOTIDE SEQUENCE</scope>
    <source>
        <tissue evidence="1">Shoot tissue taken approximately 20 cm above the soil surface</tissue>
    </source>
</reference>
<evidence type="ECO:0000313" key="1">
    <source>
        <dbReference type="EMBL" id="JAD59132.1"/>
    </source>
</evidence>
<dbReference type="EMBL" id="GBRH01238763">
    <property type="protein sequence ID" value="JAD59132.1"/>
    <property type="molecule type" value="Transcribed_RNA"/>
</dbReference>